<keyword evidence="1" id="KW-0175">Coiled coil</keyword>
<dbReference type="AlphaFoldDB" id="A0A814QUG4"/>
<name>A0A814QUG4_9BILA</name>
<gene>
    <name evidence="3" type="ORF">OXX778_LOCUS22207</name>
</gene>
<feature type="non-terminal residue" evidence="3">
    <location>
        <position position="89"/>
    </location>
</feature>
<evidence type="ECO:0000313" key="4">
    <source>
        <dbReference type="Proteomes" id="UP000663879"/>
    </source>
</evidence>
<dbReference type="OrthoDB" id="163438at2759"/>
<keyword evidence="4" id="KW-1185">Reference proteome</keyword>
<evidence type="ECO:0000256" key="2">
    <source>
        <dbReference type="SAM" id="MobiDB-lite"/>
    </source>
</evidence>
<sequence length="89" mass="10740">NEYRNEQNTIKEQARTISELQDILELERVRREKLEAQLDNCRQELEKAIKNLREYETKVLVLERYLQLTSKQESKVSKKNPKHENRPST</sequence>
<dbReference type="Proteomes" id="UP000663879">
    <property type="component" value="Unassembled WGS sequence"/>
</dbReference>
<evidence type="ECO:0000256" key="1">
    <source>
        <dbReference type="SAM" id="Coils"/>
    </source>
</evidence>
<reference evidence="3" key="1">
    <citation type="submission" date="2021-02" db="EMBL/GenBank/DDBJ databases">
        <authorList>
            <person name="Nowell W R."/>
        </authorList>
    </citation>
    <scope>NUCLEOTIDE SEQUENCE</scope>
    <source>
        <strain evidence="3">Ploen Becks lab</strain>
    </source>
</reference>
<feature type="compositionally biased region" description="Basic and acidic residues" evidence="2">
    <location>
        <begin position="72"/>
        <end position="89"/>
    </location>
</feature>
<proteinExistence type="predicted"/>
<feature type="region of interest" description="Disordered" evidence="2">
    <location>
        <begin position="70"/>
        <end position="89"/>
    </location>
</feature>
<evidence type="ECO:0000313" key="3">
    <source>
        <dbReference type="EMBL" id="CAF1124783.1"/>
    </source>
</evidence>
<accession>A0A814QUG4</accession>
<feature type="non-terminal residue" evidence="3">
    <location>
        <position position="1"/>
    </location>
</feature>
<feature type="coiled-coil region" evidence="1">
    <location>
        <begin position="3"/>
        <end position="65"/>
    </location>
</feature>
<protein>
    <submittedName>
        <fullName evidence="3">Uncharacterized protein</fullName>
    </submittedName>
</protein>
<dbReference type="EMBL" id="CAJNOC010009092">
    <property type="protein sequence ID" value="CAF1124783.1"/>
    <property type="molecule type" value="Genomic_DNA"/>
</dbReference>
<organism evidence="3 4">
    <name type="scientific">Brachionus calyciflorus</name>
    <dbReference type="NCBI Taxonomy" id="104777"/>
    <lineage>
        <taxon>Eukaryota</taxon>
        <taxon>Metazoa</taxon>
        <taxon>Spiralia</taxon>
        <taxon>Gnathifera</taxon>
        <taxon>Rotifera</taxon>
        <taxon>Eurotatoria</taxon>
        <taxon>Monogononta</taxon>
        <taxon>Pseudotrocha</taxon>
        <taxon>Ploima</taxon>
        <taxon>Brachionidae</taxon>
        <taxon>Brachionus</taxon>
    </lineage>
</organism>
<comment type="caution">
    <text evidence="3">The sequence shown here is derived from an EMBL/GenBank/DDBJ whole genome shotgun (WGS) entry which is preliminary data.</text>
</comment>